<keyword evidence="3" id="KW-0812">Transmembrane</keyword>
<protein>
    <submittedName>
        <fullName evidence="4">Hydroxysteroid dehydrogenase-like protein 3</fullName>
    </submittedName>
</protein>
<dbReference type="PRINTS" id="PR00081">
    <property type="entry name" value="GDHRDH"/>
</dbReference>
<dbReference type="Pfam" id="PF00106">
    <property type="entry name" value="adh_short"/>
    <property type="match status" value="1"/>
</dbReference>
<evidence type="ECO:0000256" key="1">
    <source>
        <dbReference type="ARBA" id="ARBA00006484"/>
    </source>
</evidence>
<dbReference type="InterPro" id="IPR051019">
    <property type="entry name" value="VLCFA-Steroid_DH"/>
</dbReference>
<dbReference type="PANTHER" id="PTHR43899">
    <property type="entry name" value="RH59310P"/>
    <property type="match status" value="1"/>
</dbReference>
<proteinExistence type="inferred from homology"/>
<organism evidence="4 5">
    <name type="scientific">Leptotrombidium deliense</name>
    <dbReference type="NCBI Taxonomy" id="299467"/>
    <lineage>
        <taxon>Eukaryota</taxon>
        <taxon>Metazoa</taxon>
        <taxon>Ecdysozoa</taxon>
        <taxon>Arthropoda</taxon>
        <taxon>Chelicerata</taxon>
        <taxon>Arachnida</taxon>
        <taxon>Acari</taxon>
        <taxon>Acariformes</taxon>
        <taxon>Trombidiformes</taxon>
        <taxon>Prostigmata</taxon>
        <taxon>Anystina</taxon>
        <taxon>Parasitengona</taxon>
        <taxon>Trombiculoidea</taxon>
        <taxon>Trombiculidae</taxon>
        <taxon>Leptotrombidium</taxon>
    </lineage>
</organism>
<keyword evidence="3" id="KW-1133">Transmembrane helix</keyword>
<evidence type="ECO:0000313" key="5">
    <source>
        <dbReference type="Proteomes" id="UP000288716"/>
    </source>
</evidence>
<accession>A0A443SPR2</accession>
<evidence type="ECO:0000313" key="4">
    <source>
        <dbReference type="EMBL" id="RWS29516.1"/>
    </source>
</evidence>
<dbReference type="SUPFAM" id="SSF51735">
    <property type="entry name" value="NAD(P)-binding Rossmann-fold domains"/>
    <property type="match status" value="1"/>
</dbReference>
<dbReference type="InterPro" id="IPR036291">
    <property type="entry name" value="NAD(P)-bd_dom_sf"/>
</dbReference>
<dbReference type="OrthoDB" id="6423088at2759"/>
<feature type="transmembrane region" description="Helical" evidence="3">
    <location>
        <begin position="20"/>
        <end position="46"/>
    </location>
</feature>
<keyword evidence="2" id="KW-0560">Oxidoreductase</keyword>
<comment type="caution">
    <text evidence="4">The sequence shown here is derived from an EMBL/GenBank/DDBJ whole genome shotgun (WGS) entry which is preliminary data.</text>
</comment>
<evidence type="ECO:0000256" key="3">
    <source>
        <dbReference type="SAM" id="Phobius"/>
    </source>
</evidence>
<dbReference type="InterPro" id="IPR002347">
    <property type="entry name" value="SDR_fam"/>
</dbReference>
<dbReference type="Gene3D" id="3.40.50.720">
    <property type="entry name" value="NAD(P)-binding Rossmann-like Domain"/>
    <property type="match status" value="1"/>
</dbReference>
<comment type="similarity">
    <text evidence="1">Belongs to the short-chain dehydrogenases/reductases (SDR) family.</text>
</comment>
<gene>
    <name evidence="4" type="ORF">B4U80_13649</name>
</gene>
<dbReference type="PANTHER" id="PTHR43899:SF13">
    <property type="entry name" value="RH59310P"/>
    <property type="match status" value="1"/>
</dbReference>
<dbReference type="Proteomes" id="UP000288716">
    <property type="component" value="Unassembled WGS sequence"/>
</dbReference>
<keyword evidence="5" id="KW-1185">Reference proteome</keyword>
<dbReference type="STRING" id="299467.A0A443SPR2"/>
<evidence type="ECO:0000256" key="2">
    <source>
        <dbReference type="ARBA" id="ARBA00023002"/>
    </source>
</evidence>
<dbReference type="GO" id="GO:0016491">
    <property type="term" value="F:oxidoreductase activity"/>
    <property type="evidence" value="ECO:0007669"/>
    <property type="project" value="UniProtKB-KW"/>
</dbReference>
<name>A0A443SPR2_9ACAR</name>
<dbReference type="EMBL" id="NCKV01000878">
    <property type="protein sequence ID" value="RWS29516.1"/>
    <property type="molecule type" value="Genomic_DNA"/>
</dbReference>
<dbReference type="AlphaFoldDB" id="A0A443SPR2"/>
<keyword evidence="3" id="KW-0472">Membrane</keyword>
<reference evidence="4 5" key="1">
    <citation type="journal article" date="2018" name="Gigascience">
        <title>Genomes of trombidid mites reveal novel predicted allergens and laterally-transferred genes associated with secondary metabolism.</title>
        <authorList>
            <person name="Dong X."/>
            <person name="Chaisiri K."/>
            <person name="Xia D."/>
            <person name="Armstrong S.D."/>
            <person name="Fang Y."/>
            <person name="Donnelly M.J."/>
            <person name="Kadowaki T."/>
            <person name="McGarry J.W."/>
            <person name="Darby A.C."/>
            <person name="Makepeace B.L."/>
        </authorList>
    </citation>
    <scope>NUCLEOTIDE SEQUENCE [LARGE SCALE GENOMIC DNA]</scope>
    <source>
        <strain evidence="4">UoL-UT</strain>
    </source>
</reference>
<dbReference type="VEuPathDB" id="VectorBase:LDEU002523"/>
<feature type="non-terminal residue" evidence="4">
    <location>
        <position position="151"/>
    </location>
</feature>
<sequence>MEKVLKFVDDLNPILRNTLLVIALLWILKIVLFFAHHFFIGFRLFIYSRFRHLDLTSIYGEVVVITGATDGIGFEFARQFAQRGHSIVIIGRNEQKLKHAVETVSQLLLPGKKVSSIQMDLNTDDVSVYHNIRNELQEYANEIGILINNAG</sequence>